<dbReference type="Gene3D" id="1.10.260.40">
    <property type="entry name" value="lambda repressor-like DNA-binding domains"/>
    <property type="match status" value="1"/>
</dbReference>
<dbReference type="SUPFAM" id="SSF47413">
    <property type="entry name" value="lambda repressor-like DNA-binding domains"/>
    <property type="match status" value="1"/>
</dbReference>
<dbReference type="CDD" id="cd00093">
    <property type="entry name" value="HTH_XRE"/>
    <property type="match status" value="1"/>
</dbReference>
<dbReference type="AlphaFoldDB" id="A0A9Q0N8T6"/>
<protein>
    <submittedName>
        <fullName evidence="4">Resolvase</fullName>
    </submittedName>
</protein>
<evidence type="ECO:0000259" key="2">
    <source>
        <dbReference type="PROSITE" id="PS50943"/>
    </source>
</evidence>
<comment type="caution">
    <text evidence="4">The sequence shown here is derived from an EMBL/GenBank/DDBJ whole genome shotgun (WGS) entry which is preliminary data.</text>
</comment>
<dbReference type="Gene3D" id="3.30.2310.20">
    <property type="entry name" value="RelE-like"/>
    <property type="match status" value="1"/>
</dbReference>
<dbReference type="InterPro" id="IPR036162">
    <property type="entry name" value="Resolvase-like_N_sf"/>
</dbReference>
<dbReference type="SMART" id="SM00857">
    <property type="entry name" value="Resolvase"/>
    <property type="match status" value="1"/>
</dbReference>
<proteinExistence type="predicted"/>
<dbReference type="Gene3D" id="3.40.50.1390">
    <property type="entry name" value="Resolvase, N-terminal catalytic domain"/>
    <property type="match status" value="1"/>
</dbReference>
<reference evidence="4" key="1">
    <citation type="submission" date="2022-07" db="EMBL/GenBank/DDBJ databases">
        <authorList>
            <person name="Trinca V."/>
            <person name="Uliana J.V.C."/>
            <person name="Torres T.T."/>
            <person name="Ward R.J."/>
            <person name="Monesi N."/>
        </authorList>
    </citation>
    <scope>NUCLEOTIDE SEQUENCE</scope>
    <source>
        <strain evidence="4">HSMRA1968</strain>
        <tissue evidence="4">Whole embryos</tissue>
    </source>
</reference>
<dbReference type="PROSITE" id="PS50943">
    <property type="entry name" value="HTH_CROC1"/>
    <property type="match status" value="1"/>
</dbReference>
<dbReference type="Pfam" id="PF05015">
    <property type="entry name" value="HigB-like_toxin"/>
    <property type="match status" value="1"/>
</dbReference>
<keyword evidence="5" id="KW-1185">Reference proteome</keyword>
<dbReference type="NCBIfam" id="TIGR02607">
    <property type="entry name" value="antidote_HigA"/>
    <property type="match status" value="1"/>
</dbReference>
<dbReference type="InterPro" id="IPR007711">
    <property type="entry name" value="HigB-1"/>
</dbReference>
<dbReference type="InterPro" id="IPR010982">
    <property type="entry name" value="Lambda_DNA-bd_dom_sf"/>
</dbReference>
<dbReference type="Proteomes" id="UP001151699">
    <property type="component" value="Chromosome A"/>
</dbReference>
<dbReference type="OrthoDB" id="6968708at2759"/>
<dbReference type="PANTHER" id="PTHR36924:SF1">
    <property type="entry name" value="ANTITOXIN HIGA-1"/>
    <property type="match status" value="1"/>
</dbReference>
<name>A0A9Q0N8T6_9DIPT</name>
<dbReference type="InterPro" id="IPR035093">
    <property type="entry name" value="RelE/ParE_toxin_dom_sf"/>
</dbReference>
<dbReference type="GO" id="GO:0000150">
    <property type="term" value="F:DNA strand exchange activity"/>
    <property type="evidence" value="ECO:0007669"/>
    <property type="project" value="InterPro"/>
</dbReference>
<keyword evidence="1" id="KW-0238">DNA-binding</keyword>
<dbReference type="CDD" id="cd03768">
    <property type="entry name" value="SR_ResInv"/>
    <property type="match status" value="1"/>
</dbReference>
<evidence type="ECO:0000259" key="3">
    <source>
        <dbReference type="PROSITE" id="PS51736"/>
    </source>
</evidence>
<dbReference type="Pfam" id="PF01381">
    <property type="entry name" value="HTH_3"/>
    <property type="match status" value="1"/>
</dbReference>
<sequence length="293" mass="33247">MISRYGMDHKLIVDEWIELEMSSRQSTAKRRIDELLEKLSPKDVVIASELSRLGRSIKETLNIVEEITHEKQSRLILIKQNLDLNPQDKNNITNKVMITVFAMVAELERDFISERTKEGLRARVAKGIKLGKPKGTVQKSIHKGLSNFFNYGDTTKIQSDHIKKLRLLLANLNAATKVENMNLPGLGLHKLQGNMKDFWSVKINGSILKELYLEPLNLTVTEASISLGVTRKTLSFLINEKSSISSSMAIRLSAAFPNTSPEYWLNLQQQYDIWNAKKNIDVSHIKVLLHISA</sequence>
<dbReference type="SUPFAM" id="SSF143011">
    <property type="entry name" value="RelE-like"/>
    <property type="match status" value="1"/>
</dbReference>
<dbReference type="InterPro" id="IPR001387">
    <property type="entry name" value="Cro/C1-type_HTH"/>
</dbReference>
<dbReference type="PANTHER" id="PTHR36924">
    <property type="entry name" value="ANTITOXIN HIGA-1"/>
    <property type="match status" value="1"/>
</dbReference>
<dbReference type="GO" id="GO:0006357">
    <property type="term" value="P:regulation of transcription by RNA polymerase II"/>
    <property type="evidence" value="ECO:0007669"/>
    <property type="project" value="UniProtKB-ARBA"/>
</dbReference>
<dbReference type="PROSITE" id="PS51736">
    <property type="entry name" value="RECOMBINASES_3"/>
    <property type="match status" value="1"/>
</dbReference>
<dbReference type="Pfam" id="PF00239">
    <property type="entry name" value="Resolvase"/>
    <property type="match status" value="1"/>
</dbReference>
<feature type="domain" description="HTH cro/C1-type" evidence="2">
    <location>
        <begin position="208"/>
        <end position="264"/>
    </location>
</feature>
<evidence type="ECO:0000256" key="1">
    <source>
        <dbReference type="ARBA" id="ARBA00023125"/>
    </source>
</evidence>
<accession>A0A9Q0N8T6</accession>
<dbReference type="GO" id="GO:0003677">
    <property type="term" value="F:DNA binding"/>
    <property type="evidence" value="ECO:0007669"/>
    <property type="project" value="UniProtKB-KW"/>
</dbReference>
<organism evidence="4 5">
    <name type="scientific">Pseudolycoriella hygida</name>
    <dbReference type="NCBI Taxonomy" id="35572"/>
    <lineage>
        <taxon>Eukaryota</taxon>
        <taxon>Metazoa</taxon>
        <taxon>Ecdysozoa</taxon>
        <taxon>Arthropoda</taxon>
        <taxon>Hexapoda</taxon>
        <taxon>Insecta</taxon>
        <taxon>Pterygota</taxon>
        <taxon>Neoptera</taxon>
        <taxon>Endopterygota</taxon>
        <taxon>Diptera</taxon>
        <taxon>Nematocera</taxon>
        <taxon>Sciaroidea</taxon>
        <taxon>Sciaridae</taxon>
        <taxon>Pseudolycoriella</taxon>
    </lineage>
</organism>
<evidence type="ECO:0000313" key="5">
    <source>
        <dbReference type="Proteomes" id="UP001151699"/>
    </source>
</evidence>
<dbReference type="InterPro" id="IPR013430">
    <property type="entry name" value="Toxin_antidote_HigA"/>
</dbReference>
<dbReference type="InterPro" id="IPR006119">
    <property type="entry name" value="Resolv_N"/>
</dbReference>
<gene>
    <name evidence="4" type="primary">res</name>
    <name evidence="4" type="ORF">Bhyg_00373</name>
</gene>
<feature type="domain" description="Resolvase/invertase-type recombinase catalytic" evidence="3">
    <location>
        <begin position="1"/>
        <end position="127"/>
    </location>
</feature>
<evidence type="ECO:0000313" key="4">
    <source>
        <dbReference type="EMBL" id="KAJ6645171.1"/>
    </source>
</evidence>
<dbReference type="SUPFAM" id="SSF53041">
    <property type="entry name" value="Resolvase-like"/>
    <property type="match status" value="1"/>
</dbReference>
<dbReference type="EMBL" id="WJQU01000001">
    <property type="protein sequence ID" value="KAJ6645171.1"/>
    <property type="molecule type" value="Genomic_DNA"/>
</dbReference>